<reference evidence="1 2" key="1">
    <citation type="journal article" date="2016" name="Nat. Commun.">
        <title>Thousands of microbial genomes shed light on interconnected biogeochemical processes in an aquifer system.</title>
        <authorList>
            <person name="Anantharaman K."/>
            <person name="Brown C.T."/>
            <person name="Hug L.A."/>
            <person name="Sharon I."/>
            <person name="Castelle C.J."/>
            <person name="Probst A.J."/>
            <person name="Thomas B.C."/>
            <person name="Singh A."/>
            <person name="Wilkins M.J."/>
            <person name="Karaoz U."/>
            <person name="Brodie E.L."/>
            <person name="Williams K.H."/>
            <person name="Hubbard S.S."/>
            <person name="Banfield J.F."/>
        </authorList>
    </citation>
    <scope>NUCLEOTIDE SEQUENCE [LARGE SCALE GENOMIC DNA]</scope>
</reference>
<organism evidence="1 2">
    <name type="scientific">Candidatus Collierbacteria bacterium RIFOXYD1_FULL_40_9</name>
    <dbReference type="NCBI Taxonomy" id="1817731"/>
    <lineage>
        <taxon>Bacteria</taxon>
        <taxon>Candidatus Collieribacteriota</taxon>
    </lineage>
</organism>
<protein>
    <submittedName>
        <fullName evidence="1">Uncharacterized protein</fullName>
    </submittedName>
</protein>
<name>A0A1F5FU53_9BACT</name>
<dbReference type="AlphaFoldDB" id="A0A1F5FU53"/>
<gene>
    <name evidence="1" type="ORF">A2572_02865</name>
</gene>
<proteinExistence type="predicted"/>
<evidence type="ECO:0000313" key="2">
    <source>
        <dbReference type="Proteomes" id="UP000179237"/>
    </source>
</evidence>
<sequence>MLGEKILTLNPNDTVWITNRAKIDKPNFIRLLNQAPGNILLKMEFSAEGKYFYLTNSDDTYLQFKRSDSAKIDHLSKNRTRLFVKDEVYEIYLNYADASTKEARNQVLVIEFKDSMSVNVYLR</sequence>
<comment type="caution">
    <text evidence="1">The sequence shown here is derived from an EMBL/GenBank/DDBJ whole genome shotgun (WGS) entry which is preliminary data.</text>
</comment>
<dbReference type="Proteomes" id="UP000179237">
    <property type="component" value="Unassembled WGS sequence"/>
</dbReference>
<accession>A0A1F5FU53</accession>
<dbReference type="EMBL" id="MFAQ01000028">
    <property type="protein sequence ID" value="OGD83104.1"/>
    <property type="molecule type" value="Genomic_DNA"/>
</dbReference>
<evidence type="ECO:0000313" key="1">
    <source>
        <dbReference type="EMBL" id="OGD83104.1"/>
    </source>
</evidence>